<dbReference type="eggNOG" id="ENOG503260Y">
    <property type="taxonomic scope" value="Bacteria"/>
</dbReference>
<proteinExistence type="predicted"/>
<evidence type="ECO:0000313" key="2">
    <source>
        <dbReference type="Proteomes" id="UP000011223"/>
    </source>
</evidence>
<protein>
    <submittedName>
        <fullName evidence="1">Uncharacterized protein</fullName>
    </submittedName>
</protein>
<reference evidence="1 2" key="1">
    <citation type="journal article" date="2014" name="PLoS ONE">
        <title>Grimontia indica AK16(T), sp. nov., Isolated from a Seawater Sample Reports the Presence of Pathogenic Genes Similar to Vibrio Genus.</title>
        <authorList>
            <person name="Singh A."/>
            <person name="Vaidya B."/>
            <person name="Khatri I."/>
            <person name="Srinivas T.N."/>
            <person name="Subramanian S."/>
            <person name="Korpole S."/>
            <person name="Pinnaka A.K."/>
        </authorList>
    </citation>
    <scope>NUCLEOTIDE SEQUENCE [LARGE SCALE GENOMIC DNA]</scope>
    <source>
        <strain evidence="1 2">AK16</strain>
    </source>
</reference>
<dbReference type="EMBL" id="ANFM02000067">
    <property type="protein sequence ID" value="EOD77205.1"/>
    <property type="molecule type" value="Genomic_DNA"/>
</dbReference>
<evidence type="ECO:0000313" key="1">
    <source>
        <dbReference type="EMBL" id="EOD77205.1"/>
    </source>
</evidence>
<dbReference type="RefSeq" id="WP_002542479.1">
    <property type="nucleotide sequence ID" value="NZ_ANFM02000067.1"/>
</dbReference>
<dbReference type="Proteomes" id="UP000011223">
    <property type="component" value="Unassembled WGS sequence"/>
</dbReference>
<keyword evidence="2" id="KW-1185">Reference proteome</keyword>
<name>R1IPA1_9GAMM</name>
<gene>
    <name evidence="1" type="ORF">D515_04503</name>
</gene>
<organism evidence="1 2">
    <name type="scientific">Grimontia indica</name>
    <dbReference type="NCBI Taxonomy" id="1056512"/>
    <lineage>
        <taxon>Bacteria</taxon>
        <taxon>Pseudomonadati</taxon>
        <taxon>Pseudomonadota</taxon>
        <taxon>Gammaproteobacteria</taxon>
        <taxon>Vibrionales</taxon>
        <taxon>Vibrionaceae</taxon>
        <taxon>Grimontia</taxon>
    </lineage>
</organism>
<comment type="caution">
    <text evidence="1">The sequence shown here is derived from an EMBL/GenBank/DDBJ whole genome shotgun (WGS) entry which is preliminary data.</text>
</comment>
<accession>R1IPA1</accession>
<dbReference type="AlphaFoldDB" id="R1IPA1"/>
<sequence>MKILPYEELEEATLVADTKLVNGVYVMDRRDRSDRRKNRGKFQGYDRRVSADRRAGTGGIDEII</sequence>